<evidence type="ECO:0000313" key="7">
    <source>
        <dbReference type="EMBL" id="RPA83258.1"/>
    </source>
</evidence>
<dbReference type="NCBIfam" id="TIGR00290">
    <property type="entry name" value="MJ0570_dom"/>
    <property type="match status" value="1"/>
</dbReference>
<dbReference type="GO" id="GO:0017183">
    <property type="term" value="P:protein histidyl modification to diphthamide"/>
    <property type="evidence" value="ECO:0007669"/>
    <property type="project" value="TreeGrafter"/>
</dbReference>
<gene>
    <name evidence="7" type="ORF">BJ508DRAFT_413647</name>
</gene>
<sequence>METIALVSGGKDSFLSILHSLRSGHRIIAIANLYPPSSPLLPNSDPTTGVQTVLPRPRDEIDTTTKVELATDAPGEEDLNSFMYQTVGHQLLSHYADLLNVPLYRKRIEGGHVNSNLSYTPDGAEGNGVKGDETEDLLQLVDFIKADFAAKGTTVKAVCSGAILSTYQRTRVESVCSRLGLASIAPLWEKPQLEVLRELGVMGIDARTLKVAAVGLEPGKWLWRNVGGVREGMELKRLGEKWGVHPAGEGGEYETVVVDGPGFRYKVVVEEDDWEGVEVEGGVGYVRLKRFRLEANERWSNGLEDVKVEDLEGLETDLLQPRFRKIYDTLPGPSPSTISKPTVNPTSISYPLDITTTTTTTTTHTTLANIIPSSADLTDFAAQLTSLLAQHNLTTRDISSTLLLLPSNDSFTQLSKLYNNLFPFASPPSRVCVSISPKLLPDGAPFVMHLVATPYSETRKTLHIRSHSNWAPASIGPYSQAVYTPELGIELAGQIGLVPISSTLVQGTAVRDVGLEACLSLQNLYRVARRMRVDCGLEYTPVEMERKQQLDACGDPISDDEDEEEEEREELYLGGVTCYITDPSTLPIVQTVWRSIAPEEAHKELIIVWVEDLPRGAGVEWVAVSQAVEGSIRTWFGEEEVLKEGEDGLAFVRAGEEVVDVKARLVRCWGVWDGEGRGHVMGGWRRL</sequence>
<name>A0A3N4IEY6_ASCIM</name>
<dbReference type="InterPro" id="IPR002761">
    <property type="entry name" value="Diphthami_syn_dom"/>
</dbReference>
<dbReference type="InterPro" id="IPR014729">
    <property type="entry name" value="Rossmann-like_a/b/a_fold"/>
</dbReference>
<comment type="catalytic activity">
    <reaction evidence="5">
        <text>diphthine-[translation elongation factor 2] + NH4(+) + ATP = diphthamide-[translation elongation factor 2] + AMP + diphosphate + H(+)</text>
        <dbReference type="Rhea" id="RHEA:19753"/>
        <dbReference type="Rhea" id="RHEA-COMP:10172"/>
        <dbReference type="Rhea" id="RHEA-COMP:10174"/>
        <dbReference type="ChEBI" id="CHEBI:15378"/>
        <dbReference type="ChEBI" id="CHEBI:16692"/>
        <dbReference type="ChEBI" id="CHEBI:28938"/>
        <dbReference type="ChEBI" id="CHEBI:30616"/>
        <dbReference type="ChEBI" id="CHEBI:33019"/>
        <dbReference type="ChEBI" id="CHEBI:82696"/>
        <dbReference type="ChEBI" id="CHEBI:456215"/>
        <dbReference type="EC" id="6.3.1.14"/>
    </reaction>
</comment>
<dbReference type="Gene3D" id="3.40.50.620">
    <property type="entry name" value="HUPs"/>
    <property type="match status" value="1"/>
</dbReference>
<dbReference type="OrthoDB" id="686384at2759"/>
<evidence type="ECO:0000259" key="6">
    <source>
        <dbReference type="Pfam" id="PF01902"/>
    </source>
</evidence>
<dbReference type="STRING" id="1160509.A0A3N4IEY6"/>
<keyword evidence="8" id="KW-1185">Reference proteome</keyword>
<dbReference type="GO" id="GO:0016787">
    <property type="term" value="F:hydrolase activity"/>
    <property type="evidence" value="ECO:0007669"/>
    <property type="project" value="UniProtKB-KW"/>
</dbReference>
<dbReference type="GO" id="GO:0017178">
    <property type="term" value="F:diphthine-ammonia ligase activity"/>
    <property type="evidence" value="ECO:0007669"/>
    <property type="project" value="UniProtKB-EC"/>
</dbReference>
<evidence type="ECO:0000256" key="1">
    <source>
        <dbReference type="ARBA" id="ARBA00012089"/>
    </source>
</evidence>
<dbReference type="Proteomes" id="UP000275078">
    <property type="component" value="Unassembled WGS sequence"/>
</dbReference>
<dbReference type="InterPro" id="IPR035959">
    <property type="entry name" value="RutC-like_sf"/>
</dbReference>
<dbReference type="EC" id="6.3.1.14" evidence="1"/>
<evidence type="ECO:0000256" key="4">
    <source>
        <dbReference type="ARBA" id="ARBA00031552"/>
    </source>
</evidence>
<evidence type="ECO:0000313" key="8">
    <source>
        <dbReference type="Proteomes" id="UP000275078"/>
    </source>
</evidence>
<dbReference type="InterPro" id="IPR030662">
    <property type="entry name" value="DPH6/MJ0570"/>
</dbReference>
<dbReference type="Gene3D" id="3.30.1330.40">
    <property type="entry name" value="RutC-like"/>
    <property type="match status" value="2"/>
</dbReference>
<organism evidence="7 8">
    <name type="scientific">Ascobolus immersus RN42</name>
    <dbReference type="NCBI Taxonomy" id="1160509"/>
    <lineage>
        <taxon>Eukaryota</taxon>
        <taxon>Fungi</taxon>
        <taxon>Dikarya</taxon>
        <taxon>Ascomycota</taxon>
        <taxon>Pezizomycotina</taxon>
        <taxon>Pezizomycetes</taxon>
        <taxon>Pezizales</taxon>
        <taxon>Ascobolaceae</taxon>
        <taxon>Ascobolus</taxon>
    </lineage>
</organism>
<feature type="domain" description="Diphthamide synthase" evidence="6">
    <location>
        <begin position="128"/>
        <end position="281"/>
    </location>
</feature>
<dbReference type="PANTHER" id="PTHR12196:SF2">
    <property type="entry name" value="DIPHTHINE--AMMONIA LIGASE"/>
    <property type="match status" value="1"/>
</dbReference>
<dbReference type="SUPFAM" id="SSF55298">
    <property type="entry name" value="YjgF-like"/>
    <property type="match status" value="1"/>
</dbReference>
<protein>
    <recommendedName>
        <fullName evidence="2">Diphthine--ammonia ligase</fullName>
        <ecNumber evidence="1">6.3.1.14</ecNumber>
    </recommendedName>
    <alternativeName>
        <fullName evidence="3">Diphthamide synthase</fullName>
    </alternativeName>
    <alternativeName>
        <fullName evidence="4">Diphthamide synthetase</fullName>
    </alternativeName>
</protein>
<dbReference type="SUPFAM" id="SSF52402">
    <property type="entry name" value="Adenine nucleotide alpha hydrolases-like"/>
    <property type="match status" value="1"/>
</dbReference>
<accession>A0A3N4IEY6</accession>
<evidence type="ECO:0000256" key="3">
    <source>
        <dbReference type="ARBA" id="ARBA00029814"/>
    </source>
</evidence>
<keyword evidence="7" id="KW-0378">Hydrolase</keyword>
<reference evidence="7 8" key="1">
    <citation type="journal article" date="2018" name="Nat. Ecol. Evol.">
        <title>Pezizomycetes genomes reveal the molecular basis of ectomycorrhizal truffle lifestyle.</title>
        <authorList>
            <person name="Murat C."/>
            <person name="Payen T."/>
            <person name="Noel B."/>
            <person name="Kuo A."/>
            <person name="Morin E."/>
            <person name="Chen J."/>
            <person name="Kohler A."/>
            <person name="Krizsan K."/>
            <person name="Balestrini R."/>
            <person name="Da Silva C."/>
            <person name="Montanini B."/>
            <person name="Hainaut M."/>
            <person name="Levati E."/>
            <person name="Barry K.W."/>
            <person name="Belfiori B."/>
            <person name="Cichocki N."/>
            <person name="Clum A."/>
            <person name="Dockter R.B."/>
            <person name="Fauchery L."/>
            <person name="Guy J."/>
            <person name="Iotti M."/>
            <person name="Le Tacon F."/>
            <person name="Lindquist E.A."/>
            <person name="Lipzen A."/>
            <person name="Malagnac F."/>
            <person name="Mello A."/>
            <person name="Molinier V."/>
            <person name="Miyauchi S."/>
            <person name="Poulain J."/>
            <person name="Riccioni C."/>
            <person name="Rubini A."/>
            <person name="Sitrit Y."/>
            <person name="Splivallo R."/>
            <person name="Traeger S."/>
            <person name="Wang M."/>
            <person name="Zifcakova L."/>
            <person name="Wipf D."/>
            <person name="Zambonelli A."/>
            <person name="Paolocci F."/>
            <person name="Nowrousian M."/>
            <person name="Ottonello S."/>
            <person name="Baldrian P."/>
            <person name="Spatafora J.W."/>
            <person name="Henrissat B."/>
            <person name="Nagy L.G."/>
            <person name="Aury J.M."/>
            <person name="Wincker P."/>
            <person name="Grigoriev I.V."/>
            <person name="Bonfante P."/>
            <person name="Martin F.M."/>
        </authorList>
    </citation>
    <scope>NUCLEOTIDE SEQUENCE [LARGE SCALE GENOMIC DNA]</scope>
    <source>
        <strain evidence="7 8">RN42</strain>
    </source>
</reference>
<proteinExistence type="predicted"/>
<dbReference type="Gene3D" id="3.90.1490.10">
    <property type="entry name" value="putative n-type atp pyrophosphatase, domain 2"/>
    <property type="match status" value="1"/>
</dbReference>
<dbReference type="AlphaFoldDB" id="A0A3N4IEY6"/>
<dbReference type="EMBL" id="ML119666">
    <property type="protein sequence ID" value="RPA83258.1"/>
    <property type="molecule type" value="Genomic_DNA"/>
</dbReference>
<evidence type="ECO:0000256" key="5">
    <source>
        <dbReference type="ARBA" id="ARBA00048108"/>
    </source>
</evidence>
<dbReference type="CDD" id="cd01994">
    <property type="entry name" value="AANH_PF0828-like"/>
    <property type="match status" value="1"/>
</dbReference>
<dbReference type="PANTHER" id="PTHR12196">
    <property type="entry name" value="DOMAIN OF UNKNOWN FUNCTION 71 DUF71 -CONTAINING PROTEIN"/>
    <property type="match status" value="1"/>
</dbReference>
<dbReference type="Pfam" id="PF01902">
    <property type="entry name" value="Diphthami_syn_2"/>
    <property type="match status" value="1"/>
</dbReference>
<evidence type="ECO:0000256" key="2">
    <source>
        <dbReference type="ARBA" id="ARBA00018426"/>
    </source>
</evidence>